<dbReference type="EMBL" id="JANJQO010001045">
    <property type="protein sequence ID" value="KAJ2972997.1"/>
    <property type="molecule type" value="Genomic_DNA"/>
</dbReference>
<keyword evidence="2" id="KW-1185">Reference proteome</keyword>
<comment type="caution">
    <text evidence="1">The sequence shown here is derived from an EMBL/GenBank/DDBJ whole genome shotgun (WGS) entry which is preliminary data.</text>
</comment>
<protein>
    <submittedName>
        <fullName evidence="1">Uncharacterized protein</fullName>
    </submittedName>
</protein>
<sequence>MHSASPSVNSASPPLTAHALDSLPLYAACEAEQRVVSLLASDASLIPDTSTLGMACQLKMDELALQKGEKYKSLQSGSAPGDCMSTDYSDPEPGYPLLCERHFPFIPNDSEYFDRANLERSRSWPLQQPPKHGGFSDEQVSSHSPISEDVGEKEQKWQEYRRNRYFAVCHDREFRELVKTGINKAERMRARHASYETINMNAFSDIAREEQGNSQSEKNDQITEDIPDCIPGPYRRVDSAKELGQYMAASSYVVALTGAPVPDMRYGIIIVPCGDEKLFFSQQHDIMSVEDIEDVYAKSKSAIYADCGPALVSPSLVGSSMDSGVFQFYDKKVRKEEWTRYNAATLSGQDAWNVAAPICVWPTDEGQDAEDYNPGYDHDGDAGQRTSIIERTKVTKPTSRLSLEEISASQFRKELQLGEDDCHGVALVPNRITAPPRLLSENKGDVCMGTSPVIKREKAALGTELTSDIIPRSEGKDTQLVGTDRAGSVQSTPSTLPTPQPLSDDGPFEPEKILEKENTTIRADVNTRTQSTIVMSLYVLAK</sequence>
<evidence type="ECO:0000313" key="2">
    <source>
        <dbReference type="Proteomes" id="UP001143910"/>
    </source>
</evidence>
<gene>
    <name evidence="1" type="ORF">NQ176_g6846</name>
</gene>
<dbReference type="Proteomes" id="UP001143910">
    <property type="component" value="Unassembled WGS sequence"/>
</dbReference>
<reference evidence="1" key="1">
    <citation type="submission" date="2022-08" db="EMBL/GenBank/DDBJ databases">
        <title>Genome Sequence of Lecanicillium fungicola.</title>
        <authorList>
            <person name="Buettner E."/>
        </authorList>
    </citation>
    <scope>NUCLEOTIDE SEQUENCE</scope>
    <source>
        <strain evidence="1">Babe33</strain>
    </source>
</reference>
<accession>A0ACC1N170</accession>
<evidence type="ECO:0000313" key="1">
    <source>
        <dbReference type="EMBL" id="KAJ2972997.1"/>
    </source>
</evidence>
<organism evidence="1 2">
    <name type="scientific">Zarea fungicola</name>
    <dbReference type="NCBI Taxonomy" id="93591"/>
    <lineage>
        <taxon>Eukaryota</taxon>
        <taxon>Fungi</taxon>
        <taxon>Dikarya</taxon>
        <taxon>Ascomycota</taxon>
        <taxon>Pezizomycotina</taxon>
        <taxon>Sordariomycetes</taxon>
        <taxon>Hypocreomycetidae</taxon>
        <taxon>Hypocreales</taxon>
        <taxon>Cordycipitaceae</taxon>
        <taxon>Zarea</taxon>
    </lineage>
</organism>
<proteinExistence type="predicted"/>
<name>A0ACC1N170_9HYPO</name>